<dbReference type="PROSITE" id="PS50097">
    <property type="entry name" value="BTB"/>
    <property type="match status" value="1"/>
</dbReference>
<feature type="compositionally biased region" description="Polar residues" evidence="1">
    <location>
        <begin position="11"/>
        <end position="20"/>
    </location>
</feature>
<dbReference type="SUPFAM" id="SSF54695">
    <property type="entry name" value="POZ domain"/>
    <property type="match status" value="1"/>
</dbReference>
<dbReference type="Gene3D" id="3.30.710.10">
    <property type="entry name" value="Potassium Channel Kv1.1, Chain A"/>
    <property type="match status" value="1"/>
</dbReference>
<dbReference type="PRINTS" id="PR00348">
    <property type="entry name" value="UBIQUITIN"/>
</dbReference>
<evidence type="ECO:0000259" key="2">
    <source>
        <dbReference type="PROSITE" id="PS50053"/>
    </source>
</evidence>
<dbReference type="InterPro" id="IPR019956">
    <property type="entry name" value="Ubiquitin_dom"/>
</dbReference>
<gene>
    <name evidence="4" type="ORF">DOTSEDRAFT_19073</name>
</gene>
<dbReference type="CDD" id="cd18186">
    <property type="entry name" value="BTB_POZ_ZBTB_KLHL-like"/>
    <property type="match status" value="1"/>
</dbReference>
<dbReference type="Pfam" id="PF00240">
    <property type="entry name" value="ubiquitin"/>
    <property type="match status" value="1"/>
</dbReference>
<dbReference type="InterPro" id="IPR000626">
    <property type="entry name" value="Ubiquitin-like_dom"/>
</dbReference>
<evidence type="ECO:0000313" key="4">
    <source>
        <dbReference type="EMBL" id="EME48549.1"/>
    </source>
</evidence>
<dbReference type="STRING" id="675120.N1Q249"/>
<proteinExistence type="predicted"/>
<dbReference type="InterPro" id="IPR000210">
    <property type="entry name" value="BTB/POZ_dom"/>
</dbReference>
<feature type="domain" description="Ubiquitin-like" evidence="2">
    <location>
        <begin position="139"/>
        <end position="186"/>
    </location>
</feature>
<protein>
    <recommendedName>
        <fullName evidence="6">BTB domain-containing protein</fullName>
    </recommendedName>
</protein>
<dbReference type="InterPro" id="IPR011333">
    <property type="entry name" value="SKP1/BTB/POZ_sf"/>
</dbReference>
<dbReference type="PROSITE" id="PS50053">
    <property type="entry name" value="UBIQUITIN_2"/>
    <property type="match status" value="1"/>
</dbReference>
<dbReference type="OrthoDB" id="1022638at2759"/>
<dbReference type="AlphaFoldDB" id="N1Q249"/>
<dbReference type="Proteomes" id="UP000016933">
    <property type="component" value="Unassembled WGS sequence"/>
</dbReference>
<dbReference type="SUPFAM" id="SSF54236">
    <property type="entry name" value="Ubiquitin-like"/>
    <property type="match status" value="1"/>
</dbReference>
<evidence type="ECO:0000256" key="1">
    <source>
        <dbReference type="SAM" id="MobiDB-lite"/>
    </source>
</evidence>
<evidence type="ECO:0008006" key="6">
    <source>
        <dbReference type="Google" id="ProtNLM"/>
    </source>
</evidence>
<dbReference type="InterPro" id="IPR029071">
    <property type="entry name" value="Ubiquitin-like_domsf"/>
</dbReference>
<dbReference type="PANTHER" id="PTHR47843">
    <property type="entry name" value="BTB DOMAIN-CONTAINING PROTEIN-RELATED"/>
    <property type="match status" value="1"/>
</dbReference>
<dbReference type="EMBL" id="KB446535">
    <property type="protein sequence ID" value="EME48549.1"/>
    <property type="molecule type" value="Genomic_DNA"/>
</dbReference>
<accession>N1Q249</accession>
<keyword evidence="5" id="KW-1185">Reference proteome</keyword>
<reference evidence="4 5" key="2">
    <citation type="journal article" date="2012" name="PLoS Pathog.">
        <title>Diverse lifestyles and strategies of plant pathogenesis encoded in the genomes of eighteen Dothideomycetes fungi.</title>
        <authorList>
            <person name="Ohm R.A."/>
            <person name="Feau N."/>
            <person name="Henrissat B."/>
            <person name="Schoch C.L."/>
            <person name="Horwitz B.A."/>
            <person name="Barry K.W."/>
            <person name="Condon B.J."/>
            <person name="Copeland A.C."/>
            <person name="Dhillon B."/>
            <person name="Glaser F."/>
            <person name="Hesse C.N."/>
            <person name="Kosti I."/>
            <person name="LaButti K."/>
            <person name="Lindquist E.A."/>
            <person name="Lucas S."/>
            <person name="Salamov A.A."/>
            <person name="Bradshaw R.E."/>
            <person name="Ciuffetti L."/>
            <person name="Hamelin R.C."/>
            <person name="Kema G.H.J."/>
            <person name="Lawrence C."/>
            <person name="Scott J.A."/>
            <person name="Spatafora J.W."/>
            <person name="Turgeon B.G."/>
            <person name="de Wit P.J.G.M."/>
            <person name="Zhong S."/>
            <person name="Goodwin S.B."/>
            <person name="Grigoriev I.V."/>
        </authorList>
    </citation>
    <scope>NUCLEOTIDE SEQUENCE [LARGE SCALE GENOMIC DNA]</scope>
    <source>
        <strain evidence="5">NZE10 / CBS 128990</strain>
    </source>
</reference>
<feature type="region of interest" description="Disordered" evidence="1">
    <location>
        <begin position="1"/>
        <end position="26"/>
    </location>
</feature>
<organism evidence="4 5">
    <name type="scientific">Dothistroma septosporum (strain NZE10 / CBS 128990)</name>
    <name type="common">Red band needle blight fungus</name>
    <name type="synonym">Mycosphaerella pini</name>
    <dbReference type="NCBI Taxonomy" id="675120"/>
    <lineage>
        <taxon>Eukaryota</taxon>
        <taxon>Fungi</taxon>
        <taxon>Dikarya</taxon>
        <taxon>Ascomycota</taxon>
        <taxon>Pezizomycotina</taxon>
        <taxon>Dothideomycetes</taxon>
        <taxon>Dothideomycetidae</taxon>
        <taxon>Mycosphaerellales</taxon>
        <taxon>Mycosphaerellaceae</taxon>
        <taxon>Dothistroma</taxon>
    </lineage>
</organism>
<dbReference type="Gene3D" id="3.10.20.90">
    <property type="entry name" value="Phosphatidylinositol 3-kinase Catalytic Subunit, Chain A, domain 1"/>
    <property type="match status" value="1"/>
</dbReference>
<dbReference type="HOGENOM" id="CLU_1454368_0_0_1"/>
<reference evidence="5" key="1">
    <citation type="journal article" date="2012" name="PLoS Genet.">
        <title>The genomes of the fungal plant pathogens Cladosporium fulvum and Dothistroma septosporum reveal adaptation to different hosts and lifestyles but also signatures of common ancestry.</title>
        <authorList>
            <person name="de Wit P.J.G.M."/>
            <person name="van der Burgt A."/>
            <person name="Oekmen B."/>
            <person name="Stergiopoulos I."/>
            <person name="Abd-Elsalam K.A."/>
            <person name="Aerts A.L."/>
            <person name="Bahkali A.H."/>
            <person name="Beenen H.G."/>
            <person name="Chettri P."/>
            <person name="Cox M.P."/>
            <person name="Datema E."/>
            <person name="de Vries R.P."/>
            <person name="Dhillon B."/>
            <person name="Ganley A.R."/>
            <person name="Griffiths S.A."/>
            <person name="Guo Y."/>
            <person name="Hamelin R.C."/>
            <person name="Henrissat B."/>
            <person name="Kabir M.S."/>
            <person name="Jashni M.K."/>
            <person name="Kema G."/>
            <person name="Klaubauf S."/>
            <person name="Lapidus A."/>
            <person name="Levasseur A."/>
            <person name="Lindquist E."/>
            <person name="Mehrabi R."/>
            <person name="Ohm R.A."/>
            <person name="Owen T.J."/>
            <person name="Salamov A."/>
            <person name="Schwelm A."/>
            <person name="Schijlen E."/>
            <person name="Sun H."/>
            <person name="van den Burg H.A."/>
            <person name="van Ham R.C.H.J."/>
            <person name="Zhang S."/>
            <person name="Goodwin S.B."/>
            <person name="Grigoriev I.V."/>
            <person name="Collemare J."/>
            <person name="Bradshaw R.E."/>
        </authorList>
    </citation>
    <scope>NUCLEOTIDE SEQUENCE [LARGE SCALE GENOMIC DNA]</scope>
    <source>
        <strain evidence="5">NZE10 / CBS 128990</strain>
    </source>
</reference>
<feature type="domain" description="BTB" evidence="3">
    <location>
        <begin position="63"/>
        <end position="134"/>
    </location>
</feature>
<evidence type="ECO:0000313" key="5">
    <source>
        <dbReference type="Proteomes" id="UP000016933"/>
    </source>
</evidence>
<name>N1Q249_DOTSN</name>
<evidence type="ECO:0000259" key="3">
    <source>
        <dbReference type="PROSITE" id="PS50097"/>
    </source>
</evidence>
<sequence length="186" mass="20949">MLTRSGYKRTASPSPTSSQPFKPLIRTRAEDKYHSIDLTAEVEEVHPEKRRKTSAPATNLQSQPLTFVVGVGDDAQMFYSHKDIVAKQSDFFSAMTKNGWKEAATNAVRLPEDHPEHFKIFAQSLCRGRVESPMLTGSMHIIVTTLIGKAFTLEVQATANVTDVFEMIENRENIPRHMQRLIYAGK</sequence>
<dbReference type="Pfam" id="PF00651">
    <property type="entry name" value="BTB"/>
    <property type="match status" value="1"/>
</dbReference>